<comment type="cofactor">
    <cofactor evidence="1 12 14">
        <name>FMN</name>
        <dbReference type="ChEBI" id="CHEBI:58210"/>
    </cofactor>
</comment>
<evidence type="ECO:0000313" key="17">
    <source>
        <dbReference type="Proteomes" id="UP000315995"/>
    </source>
</evidence>
<evidence type="ECO:0000259" key="15">
    <source>
        <dbReference type="Pfam" id="PF01207"/>
    </source>
</evidence>
<name>A0A4Y6PVM1_PERCE</name>
<keyword evidence="3" id="KW-0820">tRNA-binding</keyword>
<dbReference type="Gene3D" id="3.20.20.70">
    <property type="entry name" value="Aldolase class I"/>
    <property type="match status" value="1"/>
</dbReference>
<feature type="binding site" evidence="14">
    <location>
        <begin position="248"/>
        <end position="249"/>
    </location>
    <ligand>
        <name>FMN</name>
        <dbReference type="ChEBI" id="CHEBI:58210"/>
    </ligand>
</feature>
<evidence type="ECO:0000256" key="9">
    <source>
        <dbReference type="ARBA" id="ARBA00023002"/>
    </source>
</evidence>
<dbReference type="Proteomes" id="UP000315995">
    <property type="component" value="Chromosome"/>
</dbReference>
<feature type="binding site" evidence="14">
    <location>
        <position position="193"/>
    </location>
    <ligand>
        <name>FMN</name>
        <dbReference type="ChEBI" id="CHEBI:58210"/>
    </ligand>
</feature>
<feature type="binding site" evidence="14">
    <location>
        <begin position="42"/>
        <end position="44"/>
    </location>
    <ligand>
        <name>FMN</name>
        <dbReference type="ChEBI" id="CHEBI:58210"/>
    </ligand>
</feature>
<keyword evidence="14" id="KW-0547">Nucleotide-binding</keyword>
<dbReference type="InterPro" id="IPR018517">
    <property type="entry name" value="tRNA_hU_synthase_CS"/>
</dbReference>
<keyword evidence="17" id="KW-1185">Reference proteome</keyword>
<proteinExistence type="inferred from homology"/>
<dbReference type="NCBIfam" id="TIGR00737">
    <property type="entry name" value="nifR3_yhdG"/>
    <property type="match status" value="1"/>
</dbReference>
<dbReference type="GO" id="GO:0017150">
    <property type="term" value="F:tRNA dihydrouridine synthase activity"/>
    <property type="evidence" value="ECO:0007669"/>
    <property type="project" value="InterPro"/>
</dbReference>
<accession>A0A4Y6PVM1</accession>
<dbReference type="InterPro" id="IPR035587">
    <property type="entry name" value="DUS-like_FMN-bd"/>
</dbReference>
<feature type="binding site" evidence="14">
    <location>
        <position position="165"/>
    </location>
    <ligand>
        <name>FMN</name>
        <dbReference type="ChEBI" id="CHEBI:58210"/>
    </ligand>
</feature>
<dbReference type="RefSeq" id="WP_141198876.1">
    <property type="nucleotide sequence ID" value="NZ_CP041186.1"/>
</dbReference>
<dbReference type="OrthoDB" id="9764501at2"/>
<dbReference type="Gene3D" id="1.10.1200.80">
    <property type="entry name" value="Putative flavin oxidoreducatase, domain 2"/>
    <property type="match status" value="1"/>
</dbReference>
<reference evidence="16 17" key="1">
    <citation type="submission" date="2019-06" db="EMBL/GenBank/DDBJ databases">
        <title>Persicimonas caeni gen. nov., sp. nov., a predatory bacterium isolated from solar saltern.</title>
        <authorList>
            <person name="Wang S."/>
        </authorList>
    </citation>
    <scope>NUCLEOTIDE SEQUENCE [LARGE SCALE GENOMIC DNA]</scope>
    <source>
        <strain evidence="16 17">YN101</strain>
    </source>
</reference>
<protein>
    <recommendedName>
        <fullName evidence="12">tRNA-dihydrouridine synthase</fullName>
        <ecNumber evidence="12">1.3.1.-</ecNumber>
    </recommendedName>
</protein>
<accession>A0A5B8YBS3</accession>
<gene>
    <name evidence="16" type="primary">dusB</name>
    <name evidence="16" type="ORF">FIV42_17145</name>
</gene>
<keyword evidence="7" id="KW-0521">NADP</keyword>
<keyword evidence="8" id="KW-0694">RNA-binding</keyword>
<evidence type="ECO:0000256" key="12">
    <source>
        <dbReference type="PIRNR" id="PIRNR006621"/>
    </source>
</evidence>
<dbReference type="PIRSF" id="PIRSF006621">
    <property type="entry name" value="Dus"/>
    <property type="match status" value="1"/>
</dbReference>
<feature type="active site" description="Proton donor" evidence="13">
    <location>
        <position position="126"/>
    </location>
</feature>
<dbReference type="InterPro" id="IPR001269">
    <property type="entry name" value="DUS_fam"/>
</dbReference>
<evidence type="ECO:0000256" key="3">
    <source>
        <dbReference type="ARBA" id="ARBA00022555"/>
    </source>
</evidence>
<dbReference type="EC" id="1.3.1.-" evidence="12"/>
<feature type="domain" description="DUS-like FMN-binding" evidence="15">
    <location>
        <begin position="40"/>
        <end position="338"/>
    </location>
</feature>
<dbReference type="InterPro" id="IPR024036">
    <property type="entry name" value="tRNA-dHydroUridine_Synthase_C"/>
</dbReference>
<keyword evidence="6 12" id="KW-0819">tRNA processing</keyword>
<keyword evidence="4 12" id="KW-0285">Flavoprotein</keyword>
<evidence type="ECO:0000256" key="10">
    <source>
        <dbReference type="ARBA" id="ARBA00048205"/>
    </source>
</evidence>
<comment type="similarity">
    <text evidence="12">Belongs to the dus family.</text>
</comment>
<organism evidence="16 17">
    <name type="scientific">Persicimonas caeni</name>
    <dbReference type="NCBI Taxonomy" id="2292766"/>
    <lineage>
        <taxon>Bacteria</taxon>
        <taxon>Deltaproteobacteria</taxon>
        <taxon>Bradymonadales</taxon>
        <taxon>Bradymonadaceae</taxon>
        <taxon>Persicimonas</taxon>
    </lineage>
</organism>
<evidence type="ECO:0000313" key="16">
    <source>
        <dbReference type="EMBL" id="QDG52404.1"/>
    </source>
</evidence>
<evidence type="ECO:0000256" key="11">
    <source>
        <dbReference type="ARBA" id="ARBA00048802"/>
    </source>
</evidence>
<dbReference type="GO" id="GO:0050660">
    <property type="term" value="F:flavin adenine dinucleotide binding"/>
    <property type="evidence" value="ECO:0007669"/>
    <property type="project" value="InterPro"/>
</dbReference>
<evidence type="ECO:0000256" key="7">
    <source>
        <dbReference type="ARBA" id="ARBA00022857"/>
    </source>
</evidence>
<comment type="catalytic activity">
    <reaction evidence="10">
        <text>a 5,6-dihydrouridine in tRNA + NADP(+) = a uridine in tRNA + NADPH + H(+)</text>
        <dbReference type="Rhea" id="RHEA:23624"/>
        <dbReference type="Rhea" id="RHEA-COMP:13339"/>
        <dbReference type="Rhea" id="RHEA-COMP:13887"/>
        <dbReference type="ChEBI" id="CHEBI:15378"/>
        <dbReference type="ChEBI" id="CHEBI:57783"/>
        <dbReference type="ChEBI" id="CHEBI:58349"/>
        <dbReference type="ChEBI" id="CHEBI:65315"/>
        <dbReference type="ChEBI" id="CHEBI:74443"/>
    </reaction>
</comment>
<dbReference type="GO" id="GO:0000049">
    <property type="term" value="F:tRNA binding"/>
    <property type="evidence" value="ECO:0007669"/>
    <property type="project" value="UniProtKB-KW"/>
</dbReference>
<evidence type="ECO:0000256" key="1">
    <source>
        <dbReference type="ARBA" id="ARBA00001917"/>
    </source>
</evidence>
<evidence type="ECO:0000256" key="13">
    <source>
        <dbReference type="PIRSR" id="PIRSR006621-1"/>
    </source>
</evidence>
<comment type="catalytic activity">
    <reaction evidence="11">
        <text>a 5,6-dihydrouridine in tRNA + NAD(+) = a uridine in tRNA + NADH + H(+)</text>
        <dbReference type="Rhea" id="RHEA:54452"/>
        <dbReference type="Rhea" id="RHEA-COMP:13339"/>
        <dbReference type="Rhea" id="RHEA-COMP:13887"/>
        <dbReference type="ChEBI" id="CHEBI:15378"/>
        <dbReference type="ChEBI" id="CHEBI:57540"/>
        <dbReference type="ChEBI" id="CHEBI:57945"/>
        <dbReference type="ChEBI" id="CHEBI:65315"/>
        <dbReference type="ChEBI" id="CHEBI:74443"/>
    </reaction>
</comment>
<evidence type="ECO:0000256" key="2">
    <source>
        <dbReference type="ARBA" id="ARBA00002790"/>
    </source>
</evidence>
<dbReference type="SUPFAM" id="SSF51395">
    <property type="entry name" value="FMN-linked oxidoreductases"/>
    <property type="match status" value="1"/>
</dbReference>
<dbReference type="InterPro" id="IPR004652">
    <property type="entry name" value="DusB-like"/>
</dbReference>
<sequence>MGISFDNLKPPRWGGPVPGPVERDPCVLGPDVVLDPPVVLSPMAAVTNPPYRMICREMGAGLVVTEMIHARKLVEGDERTWQMLDIRPSEHPVSVQLFGNEPSVLAEAAAIVAEEGADVVDLNMGCPMRKVVSNGCGAGLLEDTKLIYEIFRAMSDAVDVPVTGKIRAGWEESNAVDVGRAMQDGGAAAVTIHGRTRSDMYDGHVDLAIIAELKKAVDMVVIGNGDVHDWQSARRMFHTTGCDAVMVARGALGNPWVFRELAADLAGEEVPARPDLAEKRRTLARHVDLYIDTFGEERTTFEIRKHLLWYFRGTPGEKTLRRKLKDLHSRADIMRAVDAACEACREVGAKAS</sequence>
<evidence type="ECO:0000256" key="5">
    <source>
        <dbReference type="ARBA" id="ARBA00022643"/>
    </source>
</evidence>
<evidence type="ECO:0000256" key="6">
    <source>
        <dbReference type="ARBA" id="ARBA00022694"/>
    </source>
</evidence>
<dbReference type="PANTHER" id="PTHR45846:SF1">
    <property type="entry name" value="TRNA-DIHYDROURIDINE(47) SYNTHASE [NAD(P)(+)]-LIKE"/>
    <property type="match status" value="1"/>
</dbReference>
<dbReference type="PROSITE" id="PS01136">
    <property type="entry name" value="UPF0034"/>
    <property type="match status" value="1"/>
</dbReference>
<dbReference type="PANTHER" id="PTHR45846">
    <property type="entry name" value="TRNA-DIHYDROURIDINE(47) SYNTHASE [NAD(P)(+)]-LIKE"/>
    <property type="match status" value="1"/>
</dbReference>
<evidence type="ECO:0000256" key="8">
    <source>
        <dbReference type="ARBA" id="ARBA00022884"/>
    </source>
</evidence>
<feature type="binding site" evidence="14">
    <location>
        <position position="96"/>
    </location>
    <ligand>
        <name>FMN</name>
        <dbReference type="ChEBI" id="CHEBI:58210"/>
    </ligand>
</feature>
<dbReference type="CDD" id="cd02801">
    <property type="entry name" value="DUS_like_FMN"/>
    <property type="match status" value="1"/>
</dbReference>
<dbReference type="AlphaFoldDB" id="A0A4Y6PVM1"/>
<evidence type="ECO:0000256" key="14">
    <source>
        <dbReference type="PIRSR" id="PIRSR006621-2"/>
    </source>
</evidence>
<dbReference type="InterPro" id="IPR013785">
    <property type="entry name" value="Aldolase_TIM"/>
</dbReference>
<dbReference type="EMBL" id="CP041186">
    <property type="protein sequence ID" value="QDG52404.1"/>
    <property type="molecule type" value="Genomic_DNA"/>
</dbReference>
<comment type="function">
    <text evidence="2 12">Catalyzes the synthesis of 5,6-dihydrouridine (D), a modified base found in the D-loop of most tRNAs, via the reduction of the C5-C6 double bond in target uridines.</text>
</comment>
<keyword evidence="9 12" id="KW-0560">Oxidoreductase</keyword>
<evidence type="ECO:0000256" key="4">
    <source>
        <dbReference type="ARBA" id="ARBA00022630"/>
    </source>
</evidence>
<dbReference type="Pfam" id="PF01207">
    <property type="entry name" value="Dus"/>
    <property type="match status" value="1"/>
</dbReference>
<keyword evidence="5 12" id="KW-0288">FMN</keyword>